<protein>
    <submittedName>
        <fullName evidence="1">DNA transfer protein</fullName>
    </submittedName>
</protein>
<name>A0ABX9AWG4_9ENTR</name>
<evidence type="ECO:0000313" key="1">
    <source>
        <dbReference type="EMBL" id="QZN97779.1"/>
    </source>
</evidence>
<gene>
    <name evidence="1" type="ORF">K6K13_11025</name>
</gene>
<keyword evidence="2" id="KW-1185">Reference proteome</keyword>
<reference evidence="1 2" key="1">
    <citation type="submission" date="2021-08" db="EMBL/GenBank/DDBJ databases">
        <title>Culture and genomic analysis of Symbiopectobacterium purcellii sp. nov. gen. nov., isolated from the leafhopper Empoasca decipiens.</title>
        <authorList>
            <person name="Nadal-Jimenez P."/>
            <person name="Siozios S."/>
            <person name="Halliday N."/>
            <person name="Camara M."/>
            <person name="Hurst G.D.D."/>
        </authorList>
    </citation>
    <scope>NUCLEOTIDE SEQUENCE [LARGE SCALE GENOMIC DNA]</scope>
    <source>
        <strain evidence="1 2">SyEd1</strain>
    </source>
</reference>
<dbReference type="InterPro" id="IPR057916">
    <property type="entry name" value="P22_gp7"/>
</dbReference>
<dbReference type="Pfam" id="PF25688">
    <property type="entry name" value="P22_gp7"/>
    <property type="match status" value="1"/>
</dbReference>
<dbReference type="RefSeq" id="WP_222160810.1">
    <property type="nucleotide sequence ID" value="NZ_CP081864.1"/>
</dbReference>
<accession>A0ABX9AWG4</accession>
<dbReference type="Proteomes" id="UP000825886">
    <property type="component" value="Chromosome"/>
</dbReference>
<evidence type="ECO:0000313" key="2">
    <source>
        <dbReference type="Proteomes" id="UP000825886"/>
    </source>
</evidence>
<proteinExistence type="predicted"/>
<sequence>MGGIVSGIGGAVSSVLGGIGANKAAKQQVKAQDRAIAASQQGYNSAVEWMSPYEEAGASALTGLQGLAGKPIDRNALLTQYFKSPEYSMMANQARYQGLNAAEATGGLGSTATGNMLSSIAPTLGQNYLADMTDQQQTMYNQLMGLSNMGAQSANALGNFAVGQGNTMASLQQQMGQIKAGKAALPWQVAASANSSINNGAASDINSFGGMFGGMMGGLF</sequence>
<organism evidence="1 2">
    <name type="scientific">Symbiopectobacterium purcellii</name>
    <dbReference type="NCBI Taxonomy" id="2871826"/>
    <lineage>
        <taxon>Bacteria</taxon>
        <taxon>Pseudomonadati</taxon>
        <taxon>Pseudomonadota</taxon>
        <taxon>Gammaproteobacteria</taxon>
        <taxon>Enterobacterales</taxon>
        <taxon>Enterobacteriaceae</taxon>
    </lineage>
</organism>
<dbReference type="EMBL" id="CP081864">
    <property type="protein sequence ID" value="QZN97779.1"/>
    <property type="molecule type" value="Genomic_DNA"/>
</dbReference>